<dbReference type="EMBL" id="CP011568">
    <property type="protein sequence ID" value="AKJ67527.1"/>
    <property type="molecule type" value="Genomic_DNA"/>
</dbReference>
<feature type="signal peptide" evidence="1">
    <location>
        <begin position="1"/>
        <end position="30"/>
    </location>
</feature>
<proteinExistence type="predicted"/>
<dbReference type="PATRIC" id="fig|445709.3.peg.867"/>
<keyword evidence="3" id="KW-1185">Reference proteome</keyword>
<gene>
    <name evidence="2" type="ORF">ABW99_04055</name>
</gene>
<dbReference type="STRING" id="445709.ABW99_04055"/>
<reference evidence="3" key="1">
    <citation type="submission" date="2015-06" db="EMBL/GenBank/DDBJ databases">
        <authorList>
            <person name="Lim Y.L."/>
            <person name="Ee R."/>
            <person name="Yong D."/>
            <person name="How K.Y."/>
            <person name="Yin W.F."/>
            <person name="Chan K.G."/>
        </authorList>
    </citation>
    <scope>NUCLEOTIDE SEQUENCE [LARGE SCALE GENOMIC DNA]</scope>
    <source>
        <strain evidence="3">DSM 25325</strain>
    </source>
</reference>
<keyword evidence="1" id="KW-0732">Signal</keyword>
<dbReference type="GO" id="GO:0042597">
    <property type="term" value="C:periplasmic space"/>
    <property type="evidence" value="ECO:0007669"/>
    <property type="project" value="InterPro"/>
</dbReference>
<dbReference type="KEGG" id="ptx:ABW99_04055"/>
<feature type="chain" id="PRO_5002553537" description="Zinc resistance-associated protein" evidence="1">
    <location>
        <begin position="31"/>
        <end position="203"/>
    </location>
</feature>
<name>A0A0G3EQE1_9BURK</name>
<dbReference type="AlphaFoldDB" id="A0A0G3EQE1"/>
<sequence>MRISEVKRSNLLIACAFAVALFGASQLGHAAPAADGAAATSGYGPGYGPCGGGMGPGMMGGYGGYGGYRGMGPGMMGGYGGYGGMGPGMMGGYGRYGGYGWGSELGLTQEQLAKINRIHDDTRRAHWALMGQIMDQQAKLRDLYEAPQRDNAAIEKAEKDFAQLRQQMYDASIAAHRQIEAVLTKEQRDKLRKAWRSDEESDW</sequence>
<accession>A0A0G3EQE1</accession>
<dbReference type="RefSeq" id="WP_047213142.1">
    <property type="nucleotide sequence ID" value="NZ_CP011568.3"/>
</dbReference>
<evidence type="ECO:0000256" key="1">
    <source>
        <dbReference type="SAM" id="SignalP"/>
    </source>
</evidence>
<organism evidence="2 3">
    <name type="scientific">Pandoraea thiooxydans</name>
    <dbReference type="NCBI Taxonomy" id="445709"/>
    <lineage>
        <taxon>Bacteria</taxon>
        <taxon>Pseudomonadati</taxon>
        <taxon>Pseudomonadota</taxon>
        <taxon>Betaproteobacteria</taxon>
        <taxon>Burkholderiales</taxon>
        <taxon>Burkholderiaceae</taxon>
        <taxon>Pandoraea</taxon>
    </lineage>
</organism>
<evidence type="ECO:0008006" key="4">
    <source>
        <dbReference type="Google" id="ProtNLM"/>
    </source>
</evidence>
<evidence type="ECO:0000313" key="3">
    <source>
        <dbReference type="Proteomes" id="UP000036700"/>
    </source>
</evidence>
<dbReference type="Proteomes" id="UP000036700">
    <property type="component" value="Chromosome"/>
</dbReference>
<dbReference type="OrthoDB" id="9113476at2"/>
<dbReference type="InterPro" id="IPR012899">
    <property type="entry name" value="LTXXQ"/>
</dbReference>
<evidence type="ECO:0000313" key="2">
    <source>
        <dbReference type="EMBL" id="AKJ67527.1"/>
    </source>
</evidence>
<dbReference type="Pfam" id="PF07813">
    <property type="entry name" value="LTXXQ"/>
    <property type="match status" value="1"/>
</dbReference>
<protein>
    <recommendedName>
        <fullName evidence="4">Zinc resistance-associated protein</fullName>
    </recommendedName>
</protein>
<dbReference type="Gene3D" id="1.20.120.1490">
    <property type="match status" value="1"/>
</dbReference>